<evidence type="ECO:0000256" key="2">
    <source>
        <dbReference type="ARBA" id="ARBA00023315"/>
    </source>
</evidence>
<dbReference type="PATRIC" id="fig|1212489.4.peg.2172"/>
<dbReference type="Pfam" id="PF00583">
    <property type="entry name" value="Acetyltransf_1"/>
    <property type="match status" value="1"/>
</dbReference>
<dbReference type="InterPro" id="IPR000182">
    <property type="entry name" value="GNAT_dom"/>
</dbReference>
<dbReference type="InterPro" id="IPR050832">
    <property type="entry name" value="Bact_Acetyltransf"/>
</dbReference>
<dbReference type="EMBL" id="LNXY01000027">
    <property type="protein sequence ID" value="KTC85731.1"/>
    <property type="molecule type" value="Genomic_DNA"/>
</dbReference>
<dbReference type="Gene3D" id="3.40.630.30">
    <property type="match status" value="1"/>
</dbReference>
<dbReference type="RefSeq" id="WP_058496342.1">
    <property type="nucleotide sequence ID" value="NZ_CAAAIU010000005.1"/>
</dbReference>
<dbReference type="PANTHER" id="PTHR43877">
    <property type="entry name" value="AMINOALKYLPHOSPHONATE N-ACETYLTRANSFERASE-RELATED-RELATED"/>
    <property type="match status" value="1"/>
</dbReference>
<comment type="caution">
    <text evidence="4">The sequence shown here is derived from an EMBL/GenBank/DDBJ whole genome shotgun (WGS) entry which is preliminary data.</text>
</comment>
<dbReference type="SUPFAM" id="SSF55729">
    <property type="entry name" value="Acyl-CoA N-acyltransferases (Nat)"/>
    <property type="match status" value="1"/>
</dbReference>
<evidence type="ECO:0000259" key="3">
    <source>
        <dbReference type="PROSITE" id="PS51186"/>
    </source>
</evidence>
<dbReference type="OrthoDB" id="510731at2"/>
<accession>A0A0W0SR22</accession>
<evidence type="ECO:0000313" key="5">
    <source>
        <dbReference type="Proteomes" id="UP000054736"/>
    </source>
</evidence>
<sequence length="287" mass="31843">MTLIIRAATPEDIDACGEIIHKAFTTIATNHNFSPDFSELEVAKFVAKMNIEDPLTFSVVAEKNGRIIGSNFLDKCDGIYGVGPISVDVNTQNSGVGRQLMQAVLEEGRDARGIRLVQDAFNMASMSLYASLGFEVQEPLLTMKGKPKSEPLKDVEVRPFVMNDLEECASLCRKVLGFDRSQALQKALSFSSAFVALRKGNIIAYSSAITFKPLNHSVALNDEAMSALMLGAAPFCEKPFSFLLMSRQTNFFRWCLEQGLRVLSPRTLMTMGEYQEPRGFYSPMVFY</sequence>
<protein>
    <submittedName>
        <fullName evidence="4">Acetyltransferase (GNAT) family protein</fullName>
    </submittedName>
</protein>
<dbReference type="AlphaFoldDB" id="A0A0W0SR22"/>
<keyword evidence="5" id="KW-1185">Reference proteome</keyword>
<dbReference type="GO" id="GO:0016747">
    <property type="term" value="F:acyltransferase activity, transferring groups other than amino-acyl groups"/>
    <property type="evidence" value="ECO:0007669"/>
    <property type="project" value="InterPro"/>
</dbReference>
<dbReference type="CDD" id="cd04301">
    <property type="entry name" value="NAT_SF"/>
    <property type="match status" value="1"/>
</dbReference>
<dbReference type="STRING" id="1212489.Ldro_2056"/>
<dbReference type="Proteomes" id="UP000054736">
    <property type="component" value="Unassembled WGS sequence"/>
</dbReference>
<gene>
    <name evidence="4" type="ORF">Ldro_2056</name>
</gene>
<evidence type="ECO:0000256" key="1">
    <source>
        <dbReference type="ARBA" id="ARBA00022679"/>
    </source>
</evidence>
<name>A0A0W0SR22_9GAMM</name>
<proteinExistence type="predicted"/>
<keyword evidence="1 4" id="KW-0808">Transferase</keyword>
<dbReference type="PROSITE" id="PS51186">
    <property type="entry name" value="GNAT"/>
    <property type="match status" value="1"/>
</dbReference>
<keyword evidence="2" id="KW-0012">Acyltransferase</keyword>
<organism evidence="4 5">
    <name type="scientific">Legionella drozanskii LLAP-1</name>
    <dbReference type="NCBI Taxonomy" id="1212489"/>
    <lineage>
        <taxon>Bacteria</taxon>
        <taxon>Pseudomonadati</taxon>
        <taxon>Pseudomonadota</taxon>
        <taxon>Gammaproteobacteria</taxon>
        <taxon>Legionellales</taxon>
        <taxon>Legionellaceae</taxon>
        <taxon>Legionella</taxon>
    </lineage>
</organism>
<feature type="domain" description="N-acetyltransferase" evidence="3">
    <location>
        <begin position="3"/>
        <end position="153"/>
    </location>
</feature>
<dbReference type="InterPro" id="IPR016181">
    <property type="entry name" value="Acyl_CoA_acyltransferase"/>
</dbReference>
<evidence type="ECO:0000313" key="4">
    <source>
        <dbReference type="EMBL" id="KTC85731.1"/>
    </source>
</evidence>
<reference evidence="4 5" key="1">
    <citation type="submission" date="2015-11" db="EMBL/GenBank/DDBJ databases">
        <title>Genomic analysis of 38 Legionella species identifies large and diverse effector repertoires.</title>
        <authorList>
            <person name="Burstein D."/>
            <person name="Amaro F."/>
            <person name="Zusman T."/>
            <person name="Lifshitz Z."/>
            <person name="Cohen O."/>
            <person name="Gilbert J.A."/>
            <person name="Pupko T."/>
            <person name="Shuman H.A."/>
            <person name="Segal G."/>
        </authorList>
    </citation>
    <scope>NUCLEOTIDE SEQUENCE [LARGE SCALE GENOMIC DNA]</scope>
    <source>
        <strain evidence="4 5">ATCC 700990</strain>
    </source>
</reference>